<name>A0ABS0J0R4_9BACT</name>
<accession>A0ABS0J0R4</accession>
<keyword evidence="2" id="KW-1185">Reference proteome</keyword>
<reference evidence="1 2" key="1">
    <citation type="submission" date="2019-08" db="EMBL/GenBank/DDBJ databases">
        <authorList>
            <person name="Luo N."/>
        </authorList>
    </citation>
    <scope>NUCLEOTIDE SEQUENCE [LARGE SCALE GENOMIC DNA]</scope>
    <source>
        <strain evidence="1 2">NCIMB 9442</strain>
    </source>
</reference>
<proteinExistence type="predicted"/>
<dbReference type="EMBL" id="VRYY01000063">
    <property type="protein sequence ID" value="MBG3876011.1"/>
    <property type="molecule type" value="Genomic_DNA"/>
</dbReference>
<organism evidence="1 2">
    <name type="scientific">Nitratidesulfovibrio oxamicus</name>
    <dbReference type="NCBI Taxonomy" id="32016"/>
    <lineage>
        <taxon>Bacteria</taxon>
        <taxon>Pseudomonadati</taxon>
        <taxon>Thermodesulfobacteriota</taxon>
        <taxon>Desulfovibrionia</taxon>
        <taxon>Desulfovibrionales</taxon>
        <taxon>Desulfovibrionaceae</taxon>
        <taxon>Nitratidesulfovibrio</taxon>
    </lineage>
</organism>
<evidence type="ECO:0000313" key="2">
    <source>
        <dbReference type="Proteomes" id="UP001194469"/>
    </source>
</evidence>
<comment type="caution">
    <text evidence="1">The sequence shown here is derived from an EMBL/GenBank/DDBJ whole genome shotgun (WGS) entry which is preliminary data.</text>
</comment>
<dbReference type="RefSeq" id="WP_196608230.1">
    <property type="nucleotide sequence ID" value="NZ_VRYY01000063.1"/>
</dbReference>
<gene>
    <name evidence="1" type="ORF">FVW20_02955</name>
</gene>
<sequence>MPEDISRTLFKVVKIISDSRVVINAGTRDGIKTGNRFIIYKTGEAITDPDTGEDLGPLEIVKGNGVAKHVQEKMSIIHGYMIITKKQRPSNMAAAALYSIYMQGPIEETEEIEEAFEMPEIGDCAKRK</sequence>
<protein>
    <submittedName>
        <fullName evidence="1">Uncharacterized protein</fullName>
    </submittedName>
</protein>
<evidence type="ECO:0000313" key="1">
    <source>
        <dbReference type="EMBL" id="MBG3876011.1"/>
    </source>
</evidence>
<dbReference type="Proteomes" id="UP001194469">
    <property type="component" value="Unassembled WGS sequence"/>
</dbReference>